<evidence type="ECO:0000256" key="1">
    <source>
        <dbReference type="ARBA" id="ARBA00022729"/>
    </source>
</evidence>
<evidence type="ECO:0000313" key="6">
    <source>
        <dbReference type="EMBL" id="KAL0006617.1"/>
    </source>
</evidence>
<evidence type="ECO:0000256" key="2">
    <source>
        <dbReference type="ARBA" id="ARBA00023157"/>
    </source>
</evidence>
<keyword evidence="7" id="KW-1185">Reference proteome</keyword>
<dbReference type="EMBL" id="JAZDWU010000003">
    <property type="protein sequence ID" value="KAL0006617.1"/>
    <property type="molecule type" value="Genomic_DNA"/>
</dbReference>
<name>A0AAW2D9T3_9ROSI</name>
<evidence type="ECO:0000259" key="5">
    <source>
        <dbReference type="PROSITE" id="PS50927"/>
    </source>
</evidence>
<dbReference type="Pfam" id="PF01453">
    <property type="entry name" value="B_lectin"/>
    <property type="match status" value="1"/>
</dbReference>
<dbReference type="AlphaFoldDB" id="A0AAW2D9T3"/>
<protein>
    <recommendedName>
        <fullName evidence="5">Bulb-type lectin domain-containing protein</fullName>
    </recommendedName>
</protein>
<sequence length="155" mass="17016">MQCCFLLLILLLLPLLPTVFTYSRDNCTISLDSPLGTGSWIQSPSGEFAFGFYPLESNESANQFLLAVWFNKTKDLTIVWFANGNEPAPPGSVLKKNINSEFVLNDHQGKELWRAPSNGSKSSCVSILDNGNLVILDQNNNSVCDVGINLCLCVN</sequence>
<keyword evidence="3" id="KW-0325">Glycoprotein</keyword>
<feature type="domain" description="Bulb-type lectin" evidence="5">
    <location>
        <begin position="26"/>
        <end position="148"/>
    </location>
</feature>
<feature type="chain" id="PRO_5043934948" description="Bulb-type lectin domain-containing protein" evidence="4">
    <location>
        <begin position="22"/>
        <end position="155"/>
    </location>
</feature>
<dbReference type="SUPFAM" id="SSF51110">
    <property type="entry name" value="alpha-D-mannose-specific plant lectins"/>
    <property type="match status" value="1"/>
</dbReference>
<keyword evidence="1 4" id="KW-0732">Signal</keyword>
<organism evidence="6 7">
    <name type="scientific">Lithocarpus litseifolius</name>
    <dbReference type="NCBI Taxonomy" id="425828"/>
    <lineage>
        <taxon>Eukaryota</taxon>
        <taxon>Viridiplantae</taxon>
        <taxon>Streptophyta</taxon>
        <taxon>Embryophyta</taxon>
        <taxon>Tracheophyta</taxon>
        <taxon>Spermatophyta</taxon>
        <taxon>Magnoliopsida</taxon>
        <taxon>eudicotyledons</taxon>
        <taxon>Gunneridae</taxon>
        <taxon>Pentapetalae</taxon>
        <taxon>rosids</taxon>
        <taxon>fabids</taxon>
        <taxon>Fagales</taxon>
        <taxon>Fagaceae</taxon>
        <taxon>Lithocarpus</taxon>
    </lineage>
</organism>
<dbReference type="PANTHER" id="PTHR47976">
    <property type="entry name" value="G-TYPE LECTIN S-RECEPTOR-LIKE SERINE/THREONINE-PROTEIN KINASE SD2-5"/>
    <property type="match status" value="1"/>
</dbReference>
<feature type="signal peptide" evidence="4">
    <location>
        <begin position="1"/>
        <end position="21"/>
    </location>
</feature>
<evidence type="ECO:0000313" key="7">
    <source>
        <dbReference type="Proteomes" id="UP001459277"/>
    </source>
</evidence>
<dbReference type="SMART" id="SM00108">
    <property type="entry name" value="B_lectin"/>
    <property type="match status" value="1"/>
</dbReference>
<proteinExistence type="predicted"/>
<dbReference type="InterPro" id="IPR051343">
    <property type="entry name" value="G-type_lectin_kinases/EP1-like"/>
</dbReference>
<keyword evidence="2" id="KW-1015">Disulfide bond</keyword>
<dbReference type="PANTHER" id="PTHR47976:SF2">
    <property type="entry name" value="RECEPTOR-LIKE SERINE_THREONINE-PROTEIN KINASE"/>
    <property type="match status" value="1"/>
</dbReference>
<comment type="caution">
    <text evidence="6">The sequence shown here is derived from an EMBL/GenBank/DDBJ whole genome shotgun (WGS) entry which is preliminary data.</text>
</comment>
<evidence type="ECO:0000256" key="3">
    <source>
        <dbReference type="ARBA" id="ARBA00023180"/>
    </source>
</evidence>
<dbReference type="InterPro" id="IPR001480">
    <property type="entry name" value="Bulb-type_lectin_dom"/>
</dbReference>
<dbReference type="InterPro" id="IPR036426">
    <property type="entry name" value="Bulb-type_lectin_dom_sf"/>
</dbReference>
<evidence type="ECO:0000256" key="4">
    <source>
        <dbReference type="SAM" id="SignalP"/>
    </source>
</evidence>
<reference evidence="6 7" key="1">
    <citation type="submission" date="2024-01" db="EMBL/GenBank/DDBJ databases">
        <title>A telomere-to-telomere, gap-free genome of sweet tea (Lithocarpus litseifolius).</title>
        <authorList>
            <person name="Zhou J."/>
        </authorList>
    </citation>
    <scope>NUCLEOTIDE SEQUENCE [LARGE SCALE GENOMIC DNA]</scope>
    <source>
        <strain evidence="6">Zhou-2022a</strain>
        <tissue evidence="6">Leaf</tissue>
    </source>
</reference>
<gene>
    <name evidence="6" type="ORF">SO802_008119</name>
</gene>
<dbReference type="PROSITE" id="PS50927">
    <property type="entry name" value="BULB_LECTIN"/>
    <property type="match status" value="1"/>
</dbReference>
<dbReference type="Gene3D" id="2.90.10.10">
    <property type="entry name" value="Bulb-type lectin domain"/>
    <property type="match status" value="1"/>
</dbReference>
<accession>A0AAW2D9T3</accession>
<dbReference type="Proteomes" id="UP001459277">
    <property type="component" value="Unassembled WGS sequence"/>
</dbReference>